<dbReference type="OrthoDB" id="1662986at2"/>
<dbReference type="Gene3D" id="1.10.10.10">
    <property type="entry name" value="Winged helix-like DNA-binding domain superfamily/Winged helix DNA-binding domain"/>
    <property type="match status" value="1"/>
</dbReference>
<comment type="caution">
    <text evidence="1">The sequence shown here is derived from an EMBL/GenBank/DDBJ whole genome shotgun (WGS) entry which is preliminary data.</text>
</comment>
<dbReference type="SUPFAM" id="SSF46894">
    <property type="entry name" value="C-terminal effector domain of the bipartite response regulators"/>
    <property type="match status" value="1"/>
</dbReference>
<gene>
    <name evidence="1" type="ORF">BHU72_14600</name>
</gene>
<dbReference type="AlphaFoldDB" id="A0A1E5L7D2"/>
<proteinExistence type="predicted"/>
<evidence type="ECO:0008006" key="3">
    <source>
        <dbReference type="Google" id="ProtNLM"/>
    </source>
</evidence>
<name>A0A1E5L7D2_9FIRM</name>
<evidence type="ECO:0000313" key="1">
    <source>
        <dbReference type="EMBL" id="OEH86057.1"/>
    </source>
</evidence>
<organism evidence="1 2">
    <name type="scientific">Desulfuribacillus stibiiarsenatis</name>
    <dbReference type="NCBI Taxonomy" id="1390249"/>
    <lineage>
        <taxon>Bacteria</taxon>
        <taxon>Bacillati</taxon>
        <taxon>Bacillota</taxon>
        <taxon>Desulfuribacillia</taxon>
        <taxon>Desulfuribacillales</taxon>
        <taxon>Desulfuribacillaceae</taxon>
        <taxon>Desulfuribacillus</taxon>
    </lineage>
</organism>
<evidence type="ECO:0000313" key="2">
    <source>
        <dbReference type="Proteomes" id="UP000095255"/>
    </source>
</evidence>
<keyword evidence="2" id="KW-1185">Reference proteome</keyword>
<dbReference type="GO" id="GO:0003677">
    <property type="term" value="F:DNA binding"/>
    <property type="evidence" value="ECO:0007669"/>
    <property type="project" value="InterPro"/>
</dbReference>
<dbReference type="InterPro" id="IPR016032">
    <property type="entry name" value="Sig_transdc_resp-reg_C-effctor"/>
</dbReference>
<sequence length="111" mass="12959">MLNSINDLPERLVNEFLSEYKLTNTEREVAFHLLTANENAVGIAKMMHKSVKTLKNQISSIYITTNSKARSDFQAKYIEYLHKNIQELSSKQIFDIPSFRRRDGKQMRHAI</sequence>
<dbReference type="Proteomes" id="UP000095255">
    <property type="component" value="Unassembled WGS sequence"/>
</dbReference>
<reference evidence="1 2" key="1">
    <citation type="submission" date="2016-09" db="EMBL/GenBank/DDBJ databases">
        <title>Desulfuribacillus arsenicus sp. nov., an obligately anaerobic, dissimilatory arsenic- and antimonate-reducing bacterium isolated from anoxic sediments.</title>
        <authorList>
            <person name="Abin C.A."/>
            <person name="Hollibaugh J.T."/>
        </authorList>
    </citation>
    <scope>NUCLEOTIDE SEQUENCE [LARGE SCALE GENOMIC DNA]</scope>
    <source>
        <strain evidence="1 2">MLFW-2</strain>
    </source>
</reference>
<dbReference type="STRING" id="1390249.BHU72_14600"/>
<protein>
    <recommendedName>
        <fullName evidence="3">HTH luxR-type domain-containing protein</fullName>
    </recommendedName>
</protein>
<accession>A0A1E5L7D2</accession>
<dbReference type="RefSeq" id="WP_069701579.1">
    <property type="nucleotide sequence ID" value="NZ_MJAT01000008.1"/>
</dbReference>
<dbReference type="GO" id="GO:0006355">
    <property type="term" value="P:regulation of DNA-templated transcription"/>
    <property type="evidence" value="ECO:0007669"/>
    <property type="project" value="InterPro"/>
</dbReference>
<dbReference type="InterPro" id="IPR036388">
    <property type="entry name" value="WH-like_DNA-bd_sf"/>
</dbReference>
<dbReference type="EMBL" id="MJAT01000008">
    <property type="protein sequence ID" value="OEH86057.1"/>
    <property type="molecule type" value="Genomic_DNA"/>
</dbReference>